<gene>
    <name evidence="2" type="ORF">AMK59_4824</name>
</gene>
<dbReference type="Gene3D" id="3.90.1300.10">
    <property type="entry name" value="Amidase signature (AS) domain"/>
    <property type="match status" value="1"/>
</dbReference>
<organism evidence="2 3">
    <name type="scientific">Oryctes borbonicus</name>
    <dbReference type="NCBI Taxonomy" id="1629725"/>
    <lineage>
        <taxon>Eukaryota</taxon>
        <taxon>Metazoa</taxon>
        <taxon>Ecdysozoa</taxon>
        <taxon>Arthropoda</taxon>
        <taxon>Hexapoda</taxon>
        <taxon>Insecta</taxon>
        <taxon>Pterygota</taxon>
        <taxon>Neoptera</taxon>
        <taxon>Endopterygota</taxon>
        <taxon>Coleoptera</taxon>
        <taxon>Polyphaga</taxon>
        <taxon>Scarabaeiformia</taxon>
        <taxon>Scarabaeidae</taxon>
        <taxon>Dynastinae</taxon>
        <taxon>Oryctes</taxon>
    </lineage>
</organism>
<dbReference type="AlphaFoldDB" id="A0A0T6B8R7"/>
<dbReference type="SUPFAM" id="SSF75304">
    <property type="entry name" value="Amidase signature (AS) enzymes"/>
    <property type="match status" value="1"/>
</dbReference>
<dbReference type="Proteomes" id="UP000051574">
    <property type="component" value="Unassembled WGS sequence"/>
</dbReference>
<name>A0A0T6B8R7_9SCAR</name>
<feature type="domain" description="Amidase" evidence="1">
    <location>
        <begin position="7"/>
        <end position="445"/>
    </location>
</feature>
<protein>
    <submittedName>
        <fullName evidence="2">Amidase</fullName>
    </submittedName>
</protein>
<evidence type="ECO:0000313" key="2">
    <source>
        <dbReference type="EMBL" id="KRT83731.1"/>
    </source>
</evidence>
<proteinExistence type="predicted"/>
<dbReference type="PANTHER" id="PTHR43372">
    <property type="entry name" value="FATTY-ACID AMIDE HYDROLASE"/>
    <property type="match status" value="1"/>
</dbReference>
<dbReference type="OrthoDB" id="6428749at2759"/>
<accession>A0A0T6B8R7</accession>
<feature type="non-terminal residue" evidence="2">
    <location>
        <position position="1"/>
    </location>
</feature>
<evidence type="ECO:0000313" key="3">
    <source>
        <dbReference type="Proteomes" id="UP000051574"/>
    </source>
</evidence>
<keyword evidence="3" id="KW-1185">Reference proteome</keyword>
<dbReference type="GO" id="GO:0012505">
    <property type="term" value="C:endomembrane system"/>
    <property type="evidence" value="ECO:0007669"/>
    <property type="project" value="TreeGrafter"/>
</dbReference>
<dbReference type="InterPro" id="IPR036928">
    <property type="entry name" value="AS_sf"/>
</dbReference>
<reference evidence="2 3" key="1">
    <citation type="submission" date="2015-09" db="EMBL/GenBank/DDBJ databases">
        <title>Draft genome of the scarab beetle Oryctes borbonicus.</title>
        <authorList>
            <person name="Meyer J.M."/>
            <person name="Markov G.V."/>
            <person name="Baskaran P."/>
            <person name="Herrmann M."/>
            <person name="Sommer R.J."/>
            <person name="Roedelsperger C."/>
        </authorList>
    </citation>
    <scope>NUCLEOTIDE SEQUENCE [LARGE SCALE GENOMIC DNA]</scope>
    <source>
        <strain evidence="2">OB123</strain>
        <tissue evidence="2">Whole animal</tissue>
    </source>
</reference>
<dbReference type="InterPro" id="IPR023631">
    <property type="entry name" value="Amidase_dom"/>
</dbReference>
<sequence length="462" mass="51108">LQISSEELVSAYIKRIEEVNPIINAVVENRFSEAITEAKNVDEYLSRYNTATFDLEKTKPLLGVPITIKECLAVKGMSYTGCSLTRKGIKAKEDAEAVKLLKEAGAIVLLVSSTPEYCTTIETYNNVIGRTKNPYDTRRACGGSSGGEGALLGAGASIIGIGSDICGSIRVPCAFNGIYGHKPSTGIVPLEGSFPWCDDKRFSEYLVIGPLTRYVEDLKLTLKVLAGSKALRLRLDEQVNFETINLFYMVDSFDEFCLTKVDRRIKHAIEQAVLYLSKNFKCKVHETKFPEMAYSNEMCALIFTIGSFCNVFTDSEIKYNVLMEFLKFLRGHSIFSFQSFLFNVLMKTNCLMTVDELKLYSGKAADFKEKFTSTLGTNGVFLYPSFPTEAFRHNGFIKGILGTRFAGMFNLFGCPCTCVPIGLTKNGLPLGIQVVGAPNQDNLTLEVAKELGKYFGGWEAPN</sequence>
<comment type="caution">
    <text evidence="2">The sequence shown here is derived from an EMBL/GenBank/DDBJ whole genome shotgun (WGS) entry which is preliminary data.</text>
</comment>
<evidence type="ECO:0000259" key="1">
    <source>
        <dbReference type="Pfam" id="PF01425"/>
    </source>
</evidence>
<dbReference type="InterPro" id="IPR052739">
    <property type="entry name" value="FAAH2"/>
</dbReference>
<dbReference type="PANTHER" id="PTHR43372:SF3">
    <property type="entry name" value="AT07710P-RELATED"/>
    <property type="match status" value="1"/>
</dbReference>
<dbReference type="Pfam" id="PF01425">
    <property type="entry name" value="Amidase"/>
    <property type="match status" value="1"/>
</dbReference>
<dbReference type="EMBL" id="LJIG01009112">
    <property type="protein sequence ID" value="KRT83731.1"/>
    <property type="molecule type" value="Genomic_DNA"/>
</dbReference>